<keyword evidence="1" id="KW-1133">Transmembrane helix</keyword>
<evidence type="ECO:0000313" key="3">
    <source>
        <dbReference type="Proteomes" id="UP000253495"/>
    </source>
</evidence>
<dbReference type="Proteomes" id="UP000253495">
    <property type="component" value="Unassembled WGS sequence"/>
</dbReference>
<proteinExistence type="predicted"/>
<keyword evidence="1" id="KW-0472">Membrane</keyword>
<name>A0A368W0N0_9ACTN</name>
<feature type="transmembrane region" description="Helical" evidence="1">
    <location>
        <begin position="12"/>
        <end position="30"/>
    </location>
</feature>
<sequence>MATTSAMNCASMLVWAAAAVAAGVVITRFLTTRQQARRGNGAGLTGKRSPPR</sequence>
<dbReference type="AlphaFoldDB" id="A0A368W0N0"/>
<dbReference type="RefSeq" id="WP_158546661.1">
    <property type="nucleotide sequence ID" value="NZ_QPJC01000002.1"/>
</dbReference>
<comment type="caution">
    <text evidence="2">The sequence shown here is derived from an EMBL/GenBank/DDBJ whole genome shotgun (WGS) entry which is preliminary data.</text>
</comment>
<evidence type="ECO:0000256" key="1">
    <source>
        <dbReference type="SAM" id="Phobius"/>
    </source>
</evidence>
<reference evidence="2 3" key="1">
    <citation type="submission" date="2018-07" db="EMBL/GenBank/DDBJ databases">
        <title>Genomic Encyclopedia of Type Strains, Phase III (KMG-III): the genomes of soil and plant-associated and newly described type strains.</title>
        <authorList>
            <person name="Whitman W."/>
        </authorList>
    </citation>
    <scope>NUCLEOTIDE SEQUENCE [LARGE SCALE GENOMIC DNA]</scope>
    <source>
        <strain evidence="2 3">CECT 8575</strain>
    </source>
</reference>
<keyword evidence="1" id="KW-0812">Transmembrane</keyword>
<keyword evidence="3" id="KW-1185">Reference proteome</keyword>
<accession>A0A368W0N0</accession>
<protein>
    <submittedName>
        <fullName evidence="2">Uncharacterized protein</fullName>
    </submittedName>
</protein>
<evidence type="ECO:0000313" key="2">
    <source>
        <dbReference type="EMBL" id="RCW46141.1"/>
    </source>
</evidence>
<organism evidence="2 3">
    <name type="scientific">Halopolyspora algeriensis</name>
    <dbReference type="NCBI Taxonomy" id="1500506"/>
    <lineage>
        <taxon>Bacteria</taxon>
        <taxon>Bacillati</taxon>
        <taxon>Actinomycetota</taxon>
        <taxon>Actinomycetes</taxon>
        <taxon>Actinomycetes incertae sedis</taxon>
        <taxon>Halopolyspora</taxon>
    </lineage>
</organism>
<dbReference type="EMBL" id="QPJC01000002">
    <property type="protein sequence ID" value="RCW46141.1"/>
    <property type="molecule type" value="Genomic_DNA"/>
</dbReference>
<gene>
    <name evidence="2" type="ORF">DFQ14_102443</name>
</gene>